<accession>A0AA38CRW2</accession>
<sequence>MTYEGARADDAASPWVLGDLRVTSESIETPSGTFALRDVFVDVLDRTWSSPRFPVWAQAAGAHGGPLVFLAAVVFALVGRRRADRVVEVTLIDGERRHLTRLPSRGRALRSDALRRVADLQSRVERARRG</sequence>
<gene>
    <name evidence="2" type="ORF">GCM10025875_31650</name>
</gene>
<proteinExistence type="predicted"/>
<keyword evidence="1" id="KW-0472">Membrane</keyword>
<keyword evidence="1" id="KW-0812">Transmembrane</keyword>
<dbReference type="Proteomes" id="UP001157161">
    <property type="component" value="Unassembled WGS sequence"/>
</dbReference>
<name>A0AA38CRW2_9MICO</name>
<feature type="transmembrane region" description="Helical" evidence="1">
    <location>
        <begin position="55"/>
        <end position="78"/>
    </location>
</feature>
<comment type="caution">
    <text evidence="2">The sequence shown here is derived from an EMBL/GenBank/DDBJ whole genome shotgun (WGS) entry which is preliminary data.</text>
</comment>
<evidence type="ECO:0000313" key="3">
    <source>
        <dbReference type="Proteomes" id="UP001157161"/>
    </source>
</evidence>
<evidence type="ECO:0000313" key="2">
    <source>
        <dbReference type="EMBL" id="GMA33173.1"/>
    </source>
</evidence>
<reference evidence="2" key="2">
    <citation type="submission" date="2023-02" db="EMBL/GenBank/DDBJ databases">
        <authorList>
            <person name="Sun Q."/>
            <person name="Mori K."/>
        </authorList>
    </citation>
    <scope>NUCLEOTIDE SEQUENCE</scope>
    <source>
        <strain evidence="2">NBRC 112290</strain>
    </source>
</reference>
<keyword evidence="1" id="KW-1133">Transmembrane helix</keyword>
<dbReference type="RefSeq" id="WP_284251846.1">
    <property type="nucleotide sequence ID" value="NZ_BSUM01000001.1"/>
</dbReference>
<dbReference type="EMBL" id="BSUM01000001">
    <property type="protein sequence ID" value="GMA33173.1"/>
    <property type="molecule type" value="Genomic_DNA"/>
</dbReference>
<keyword evidence="3" id="KW-1185">Reference proteome</keyword>
<protein>
    <submittedName>
        <fullName evidence="2">Uncharacterized protein</fullName>
    </submittedName>
</protein>
<dbReference type="AlphaFoldDB" id="A0AA38CRW2"/>
<evidence type="ECO:0000256" key="1">
    <source>
        <dbReference type="SAM" id="Phobius"/>
    </source>
</evidence>
<organism evidence="2 3">
    <name type="scientific">Litorihabitans aurantiacus</name>
    <dbReference type="NCBI Taxonomy" id="1930061"/>
    <lineage>
        <taxon>Bacteria</taxon>
        <taxon>Bacillati</taxon>
        <taxon>Actinomycetota</taxon>
        <taxon>Actinomycetes</taxon>
        <taxon>Micrococcales</taxon>
        <taxon>Beutenbergiaceae</taxon>
        <taxon>Litorihabitans</taxon>
    </lineage>
</organism>
<reference evidence="2" key="1">
    <citation type="journal article" date="2014" name="Int. J. Syst. Evol. Microbiol.">
        <title>Complete genome sequence of Corynebacterium casei LMG S-19264T (=DSM 44701T), isolated from a smear-ripened cheese.</title>
        <authorList>
            <consortium name="US DOE Joint Genome Institute (JGI-PGF)"/>
            <person name="Walter F."/>
            <person name="Albersmeier A."/>
            <person name="Kalinowski J."/>
            <person name="Ruckert C."/>
        </authorList>
    </citation>
    <scope>NUCLEOTIDE SEQUENCE</scope>
    <source>
        <strain evidence="2">NBRC 112290</strain>
    </source>
</reference>